<dbReference type="Proteomes" id="UP000533476">
    <property type="component" value="Unassembled WGS sequence"/>
</dbReference>
<comment type="caution">
    <text evidence="1">The sequence shown here is derived from an EMBL/GenBank/DDBJ whole genome shotgun (WGS) entry which is preliminary data.</text>
</comment>
<dbReference type="SUPFAM" id="SSF52833">
    <property type="entry name" value="Thioredoxin-like"/>
    <property type="match status" value="1"/>
</dbReference>
<evidence type="ECO:0008006" key="3">
    <source>
        <dbReference type="Google" id="ProtNLM"/>
    </source>
</evidence>
<accession>A0A7Y0L4K7</accession>
<dbReference type="EMBL" id="JABBVZ010000043">
    <property type="protein sequence ID" value="NMP23198.1"/>
    <property type="molecule type" value="Genomic_DNA"/>
</dbReference>
<keyword evidence="2" id="KW-1185">Reference proteome</keyword>
<reference evidence="1 2" key="1">
    <citation type="submission" date="2020-04" db="EMBL/GenBank/DDBJ databases">
        <authorList>
            <person name="Zhang R."/>
            <person name="Schippers A."/>
        </authorList>
    </citation>
    <scope>NUCLEOTIDE SEQUENCE [LARGE SCALE GENOMIC DNA]</scope>
    <source>
        <strain evidence="1 2">DSM 109850</strain>
    </source>
</reference>
<dbReference type="InterPro" id="IPR036249">
    <property type="entry name" value="Thioredoxin-like_sf"/>
</dbReference>
<gene>
    <name evidence="1" type="ORF">HIJ39_12705</name>
</gene>
<sequence>MAKKTGSKKPSMTAPPRRAAWLWWAVLGAAAAAALIAGYRGLGNTPKTGGSAALPPIVQNPPTHGFTWAYRAYSITSRKPAKLVRGQHITVVMLMASWCLYCAYDDKYVWPAILHTPGLQLDIVDVSPHGGIGDPGPQNPPFSGHDNYQSSTIGASQMIQTMRQYRKKFHLTDSNVHIYVDPKGMRYWSIQDFPTVLIINGQGHLAERINGALTVQNANKLVAQVVSAKSGS</sequence>
<dbReference type="AlphaFoldDB" id="A0A7Y0L4K7"/>
<dbReference type="RefSeq" id="WP_169100263.1">
    <property type="nucleotide sequence ID" value="NZ_JABBVZ010000043.1"/>
</dbReference>
<dbReference type="Gene3D" id="3.40.30.10">
    <property type="entry name" value="Glutaredoxin"/>
    <property type="match status" value="1"/>
</dbReference>
<evidence type="ECO:0000313" key="2">
    <source>
        <dbReference type="Proteomes" id="UP000533476"/>
    </source>
</evidence>
<protein>
    <recommendedName>
        <fullName evidence="3">Thioredoxin domain-containing protein</fullName>
    </recommendedName>
</protein>
<proteinExistence type="predicted"/>
<organism evidence="1 2">
    <name type="scientific">Sulfobacillus harzensis</name>
    <dbReference type="NCBI Taxonomy" id="2729629"/>
    <lineage>
        <taxon>Bacteria</taxon>
        <taxon>Bacillati</taxon>
        <taxon>Bacillota</taxon>
        <taxon>Clostridia</taxon>
        <taxon>Eubacteriales</taxon>
        <taxon>Clostridiales Family XVII. Incertae Sedis</taxon>
        <taxon>Sulfobacillus</taxon>
    </lineage>
</organism>
<evidence type="ECO:0000313" key="1">
    <source>
        <dbReference type="EMBL" id="NMP23198.1"/>
    </source>
</evidence>
<name>A0A7Y0L4K7_9FIRM</name>